<comment type="caution">
    <text evidence="1">The sequence shown here is derived from an EMBL/GenBank/DDBJ whole genome shotgun (WGS) entry which is preliminary data.</text>
</comment>
<reference evidence="1 2" key="1">
    <citation type="submission" date="2023-02" db="EMBL/GenBank/DDBJ databases">
        <title>LHISI_Scaffold_Assembly.</title>
        <authorList>
            <person name="Stuart O.P."/>
            <person name="Cleave R."/>
            <person name="Magrath M.J.L."/>
            <person name="Mikheyev A.S."/>
        </authorList>
    </citation>
    <scope>NUCLEOTIDE SEQUENCE [LARGE SCALE GENOMIC DNA]</scope>
    <source>
        <strain evidence="1">Daus_M_001</strain>
        <tissue evidence="1">Leg muscle</tissue>
    </source>
</reference>
<accession>A0ABQ9IHS2</accession>
<sequence length="106" mass="12068">MLNISIDTPAVGTLNTKDTDNHSALKMPDIELPKFNGNVTQWQAFYDLFLTLIHNRSLHESSLQSEASALVSTLPVTNANYEVVRNLLAQRYNQPRLIAYHYHNLE</sequence>
<dbReference type="InterPro" id="IPR005312">
    <property type="entry name" value="DUF1759"/>
</dbReference>
<evidence type="ECO:0000313" key="1">
    <source>
        <dbReference type="EMBL" id="KAJ8896201.1"/>
    </source>
</evidence>
<evidence type="ECO:0000313" key="2">
    <source>
        <dbReference type="Proteomes" id="UP001159363"/>
    </source>
</evidence>
<dbReference type="EMBL" id="JARBHB010000001">
    <property type="protein sequence ID" value="KAJ8896201.1"/>
    <property type="molecule type" value="Genomic_DNA"/>
</dbReference>
<dbReference type="Proteomes" id="UP001159363">
    <property type="component" value="Chromosome 1"/>
</dbReference>
<protein>
    <submittedName>
        <fullName evidence="1">Uncharacterized protein</fullName>
    </submittedName>
</protein>
<gene>
    <name evidence="1" type="ORF">PR048_001544</name>
</gene>
<keyword evidence="2" id="KW-1185">Reference proteome</keyword>
<name>A0ABQ9IHS2_9NEOP</name>
<dbReference type="Pfam" id="PF03564">
    <property type="entry name" value="DUF1759"/>
    <property type="match status" value="1"/>
</dbReference>
<organism evidence="1 2">
    <name type="scientific">Dryococelus australis</name>
    <dbReference type="NCBI Taxonomy" id="614101"/>
    <lineage>
        <taxon>Eukaryota</taxon>
        <taxon>Metazoa</taxon>
        <taxon>Ecdysozoa</taxon>
        <taxon>Arthropoda</taxon>
        <taxon>Hexapoda</taxon>
        <taxon>Insecta</taxon>
        <taxon>Pterygota</taxon>
        <taxon>Neoptera</taxon>
        <taxon>Polyneoptera</taxon>
        <taxon>Phasmatodea</taxon>
        <taxon>Verophasmatodea</taxon>
        <taxon>Anareolatae</taxon>
        <taxon>Phasmatidae</taxon>
        <taxon>Eurycanthinae</taxon>
        <taxon>Dryococelus</taxon>
    </lineage>
</organism>
<proteinExistence type="predicted"/>